<dbReference type="CDD" id="cd08071">
    <property type="entry name" value="MPN_DUF2466"/>
    <property type="match status" value="1"/>
</dbReference>
<keyword evidence="4" id="KW-0862">Zinc</keyword>
<dbReference type="AlphaFoldDB" id="A0A1N7A3Z6"/>
<dbReference type="OrthoDB" id="9804482at2"/>
<dbReference type="PANTHER" id="PTHR30471:SF3">
    <property type="entry name" value="UPF0758 PROTEIN YEES-RELATED"/>
    <property type="match status" value="1"/>
</dbReference>
<dbReference type="GO" id="GO:0046872">
    <property type="term" value="F:metal ion binding"/>
    <property type="evidence" value="ECO:0007669"/>
    <property type="project" value="UniProtKB-KW"/>
</dbReference>
<keyword evidence="5" id="KW-0482">Metalloprotease</keyword>
<evidence type="ECO:0000256" key="1">
    <source>
        <dbReference type="ARBA" id="ARBA00022670"/>
    </source>
</evidence>
<organism evidence="8 9">
    <name type="scientific">Pontibacter lucknowensis</name>
    <dbReference type="NCBI Taxonomy" id="1077936"/>
    <lineage>
        <taxon>Bacteria</taxon>
        <taxon>Pseudomonadati</taxon>
        <taxon>Bacteroidota</taxon>
        <taxon>Cytophagia</taxon>
        <taxon>Cytophagales</taxon>
        <taxon>Hymenobacteraceae</taxon>
        <taxon>Pontibacter</taxon>
    </lineage>
</organism>
<name>A0A1N7A3Z6_9BACT</name>
<dbReference type="InterPro" id="IPR001405">
    <property type="entry name" value="UPF0758"/>
</dbReference>
<dbReference type="Gene3D" id="1.10.150.20">
    <property type="entry name" value="5' to 3' exonuclease, C-terminal subdomain"/>
    <property type="match status" value="1"/>
</dbReference>
<dbReference type="Pfam" id="PF04002">
    <property type="entry name" value="RadC"/>
    <property type="match status" value="1"/>
</dbReference>
<dbReference type="InterPro" id="IPR037518">
    <property type="entry name" value="MPN"/>
</dbReference>
<proteinExistence type="inferred from homology"/>
<evidence type="ECO:0000256" key="2">
    <source>
        <dbReference type="ARBA" id="ARBA00022723"/>
    </source>
</evidence>
<evidence type="ECO:0000256" key="6">
    <source>
        <dbReference type="RuleBase" id="RU003797"/>
    </source>
</evidence>
<dbReference type="PANTHER" id="PTHR30471">
    <property type="entry name" value="DNA REPAIR PROTEIN RADC"/>
    <property type="match status" value="1"/>
</dbReference>
<dbReference type="Gene3D" id="3.40.140.10">
    <property type="entry name" value="Cytidine Deaminase, domain 2"/>
    <property type="match status" value="1"/>
</dbReference>
<evidence type="ECO:0000256" key="4">
    <source>
        <dbReference type="ARBA" id="ARBA00022833"/>
    </source>
</evidence>
<evidence type="ECO:0000256" key="5">
    <source>
        <dbReference type="ARBA" id="ARBA00023049"/>
    </source>
</evidence>
<dbReference type="Pfam" id="PF20582">
    <property type="entry name" value="UPF0758_N"/>
    <property type="match status" value="1"/>
</dbReference>
<evidence type="ECO:0000313" key="8">
    <source>
        <dbReference type="EMBL" id="SIR33855.1"/>
    </source>
</evidence>
<dbReference type="InterPro" id="IPR010994">
    <property type="entry name" value="RuvA_2-like"/>
</dbReference>
<dbReference type="PROSITE" id="PS50249">
    <property type="entry name" value="MPN"/>
    <property type="match status" value="1"/>
</dbReference>
<dbReference type="GO" id="GO:0006508">
    <property type="term" value="P:proteolysis"/>
    <property type="evidence" value="ECO:0007669"/>
    <property type="project" value="UniProtKB-KW"/>
</dbReference>
<keyword evidence="9" id="KW-1185">Reference proteome</keyword>
<sequence>MFKIGYYDKKVSKLPTYSELFSGETDSLNNLLSNKICTAVKEEASSALLAYDTASLNIKTWAEEDRPREKLLLKGKSALSDAELIAILIGSGTPKLTAVDVAKLILAAVGNDLNELAKLTVKDLTKIKGIGEAKAISIVSALELGRRRKETAAAAKTRITCSTDIYNYIKPQLLDLPHEEFWVILLNRANVVMKKESISSGGVAGTVADPKMIFKKAIEQLASSIILVHNHPSGNTKPSGADIALTKKMKEAGQFLDLPILDHIIFTDNDYYSFADEGML</sequence>
<evidence type="ECO:0000313" key="9">
    <source>
        <dbReference type="Proteomes" id="UP000185924"/>
    </source>
</evidence>
<keyword evidence="3" id="KW-0378">Hydrolase</keyword>
<dbReference type="SUPFAM" id="SSF47781">
    <property type="entry name" value="RuvA domain 2-like"/>
    <property type="match status" value="1"/>
</dbReference>
<dbReference type="InterPro" id="IPR020891">
    <property type="entry name" value="UPF0758_CS"/>
</dbReference>
<comment type="similarity">
    <text evidence="6">Belongs to the UPF0758 family.</text>
</comment>
<gene>
    <name evidence="8" type="ORF">SAMN05421545_3209</name>
</gene>
<dbReference type="GO" id="GO:0008237">
    <property type="term" value="F:metallopeptidase activity"/>
    <property type="evidence" value="ECO:0007669"/>
    <property type="project" value="UniProtKB-KW"/>
</dbReference>
<dbReference type="Proteomes" id="UP000185924">
    <property type="component" value="Unassembled WGS sequence"/>
</dbReference>
<accession>A0A1N7A3Z6</accession>
<feature type="domain" description="MPN" evidence="7">
    <location>
        <begin position="158"/>
        <end position="280"/>
    </location>
</feature>
<dbReference type="EMBL" id="FTNM01000005">
    <property type="protein sequence ID" value="SIR33855.1"/>
    <property type="molecule type" value="Genomic_DNA"/>
</dbReference>
<dbReference type="InterPro" id="IPR046778">
    <property type="entry name" value="UPF0758_N"/>
</dbReference>
<evidence type="ECO:0000259" key="7">
    <source>
        <dbReference type="PROSITE" id="PS50249"/>
    </source>
</evidence>
<dbReference type="PROSITE" id="PS01302">
    <property type="entry name" value="UPF0758"/>
    <property type="match status" value="1"/>
</dbReference>
<reference evidence="9" key="1">
    <citation type="submission" date="2017-01" db="EMBL/GenBank/DDBJ databases">
        <authorList>
            <person name="Varghese N."/>
            <person name="Submissions S."/>
        </authorList>
    </citation>
    <scope>NUCLEOTIDE SEQUENCE [LARGE SCALE GENOMIC DNA]</scope>
    <source>
        <strain evidence="9">DM9</strain>
    </source>
</reference>
<keyword evidence="2" id="KW-0479">Metal-binding</keyword>
<keyword evidence="1" id="KW-0645">Protease</keyword>
<dbReference type="STRING" id="1077936.SAMN05421545_3209"/>
<dbReference type="NCBIfam" id="TIGR00608">
    <property type="entry name" value="radc"/>
    <property type="match status" value="1"/>
</dbReference>
<dbReference type="InterPro" id="IPR025657">
    <property type="entry name" value="RadC_JAB"/>
</dbReference>
<evidence type="ECO:0000256" key="3">
    <source>
        <dbReference type="ARBA" id="ARBA00022801"/>
    </source>
</evidence>
<protein>
    <submittedName>
        <fullName evidence="8">DNA replication and repair protein RadC</fullName>
    </submittedName>
</protein>
<dbReference type="NCBIfam" id="NF000642">
    <property type="entry name" value="PRK00024.1"/>
    <property type="match status" value="1"/>
</dbReference>